<proteinExistence type="predicted"/>
<gene>
    <name evidence="2" type="ORF">SDSE_0071</name>
</gene>
<reference evidence="2 3" key="1">
    <citation type="submission" date="2012-05" db="EMBL/GenBank/DDBJ databases">
        <title>Complete genome sequence of a Streptococcus dysgalactiae subsp. equisimilis strain possessing Lancefield's group A antigen.</title>
        <authorList>
            <person name="Luetticken R."/>
            <person name="Bruellhoff K."/>
            <person name="Van der Linden M."/>
            <person name="Peltroche-Llacsahuanga H."/>
            <person name="Blom J."/>
            <person name="Weber-Lehmann J."/>
            <person name="Ferretti J.J."/>
            <person name="McShan W.M."/>
        </authorList>
    </citation>
    <scope>NUCLEOTIDE SEQUENCE [LARGE SCALE GENOMIC DNA]</scope>
    <source>
        <strain evidence="2 3">AC-2713</strain>
    </source>
</reference>
<dbReference type="InterPro" id="IPR025246">
    <property type="entry name" value="IS30-like_HTH"/>
</dbReference>
<accession>A0AB33R4E8</accession>
<dbReference type="AlphaFoldDB" id="A0AB33R4E8"/>
<feature type="domain" description="Transposase IS30-like HTH" evidence="1">
    <location>
        <begin position="1"/>
        <end position="30"/>
    </location>
</feature>
<evidence type="ECO:0000313" key="2">
    <source>
        <dbReference type="EMBL" id="CCI61599.1"/>
    </source>
</evidence>
<dbReference type="EMBL" id="HE858529">
    <property type="protein sequence ID" value="CCI61599.1"/>
    <property type="molecule type" value="Genomic_DNA"/>
</dbReference>
<dbReference type="KEGG" id="sdc:SDSE_0071"/>
<organism evidence="2 3">
    <name type="scientific">Streptococcus dysgalactiae subsp. equisimilis AC-2713</name>
    <dbReference type="NCBI Taxonomy" id="759913"/>
    <lineage>
        <taxon>Bacteria</taxon>
        <taxon>Bacillati</taxon>
        <taxon>Bacillota</taxon>
        <taxon>Bacilli</taxon>
        <taxon>Lactobacillales</taxon>
        <taxon>Streptococcaceae</taxon>
        <taxon>Streptococcus</taxon>
    </lineage>
</organism>
<protein>
    <recommendedName>
        <fullName evidence="1">Transposase IS30-like HTH domain-containing protein</fullName>
    </recommendedName>
</protein>
<dbReference type="Proteomes" id="UP000009215">
    <property type="component" value="Chromosome"/>
</dbReference>
<name>A0AB33R4E8_STREQ</name>
<sequence length="34" mass="4081">MTIHERRQIQRWKLEGRSNREIARLLGKAPPDHS</sequence>
<evidence type="ECO:0000259" key="1">
    <source>
        <dbReference type="Pfam" id="PF13936"/>
    </source>
</evidence>
<dbReference type="Pfam" id="PF13936">
    <property type="entry name" value="HTH_38"/>
    <property type="match status" value="1"/>
</dbReference>
<evidence type="ECO:0000313" key="3">
    <source>
        <dbReference type="Proteomes" id="UP000009215"/>
    </source>
</evidence>